<organism evidence="6 7">
    <name type="scientific">Clostridium beijerinckii</name>
    <name type="common">Clostridium MP</name>
    <dbReference type="NCBI Taxonomy" id="1520"/>
    <lineage>
        <taxon>Bacteria</taxon>
        <taxon>Bacillati</taxon>
        <taxon>Bacillota</taxon>
        <taxon>Clostridia</taxon>
        <taxon>Eubacteriales</taxon>
        <taxon>Clostridiaceae</taxon>
        <taxon>Clostridium</taxon>
    </lineage>
</organism>
<protein>
    <submittedName>
        <fullName evidence="6">Aminotransferase class V-fold PLP-dependent enzyme</fullName>
    </submittedName>
</protein>
<dbReference type="InterPro" id="IPR020578">
    <property type="entry name" value="Aminotrans_V_PyrdxlP_BS"/>
</dbReference>
<dbReference type="SUPFAM" id="SSF53383">
    <property type="entry name" value="PLP-dependent transferases"/>
    <property type="match status" value="1"/>
</dbReference>
<accession>A0A7X9STX7</accession>
<evidence type="ECO:0000256" key="4">
    <source>
        <dbReference type="RuleBase" id="RU004504"/>
    </source>
</evidence>
<dbReference type="Gene3D" id="3.40.640.10">
    <property type="entry name" value="Type I PLP-dependent aspartate aminotransferase-like (Major domain)"/>
    <property type="match status" value="1"/>
</dbReference>
<comment type="caution">
    <text evidence="6">The sequence shown here is derived from an EMBL/GenBank/DDBJ whole genome shotgun (WGS) entry which is preliminary data.</text>
</comment>
<dbReference type="Gene3D" id="3.90.1150.10">
    <property type="entry name" value="Aspartate Aminotransferase, domain 1"/>
    <property type="match status" value="1"/>
</dbReference>
<dbReference type="PANTHER" id="PTHR43686">
    <property type="entry name" value="SULFURTRANSFERASE-RELATED"/>
    <property type="match status" value="1"/>
</dbReference>
<sequence>MNAEDYFVKFKEKTIGENIKNKDNIKLIYADWAGSGRFYRDIEEKILNDFAPLYGNLHSQNTYIGNFIEQSYKNAKHIIKNHFGASDNYSVISIGSGMTAAILKLQDIILNNIKCEKNEAKPVVFITKYEHNSNYISWINKGLDLIIIENNEFGQPDVSDFEVKLKENRDRKIKIASFSACSNITGIKVDLKPLVDKSKEYDLLVCIDCTAIAPYENIKISSFEEKIDAMVFSGHKFLGGVGGTGILIIKKALYKCDIPTAVGGGVVEWVNPWGKIVYSGELETREEAGTPAIIQTIKTSLAIKLKEKIGIEYIREREKEIIDLFFDKLKGIENIHIYDEQYKNRIGILSFNIKNVNYSNVTYKLSKEYGIQSRGGCCCASIYAHELLNIDNKQSDEIIERQKYKEDKPGFVRISTNPIMSNKEIIIICNAIKEISQG</sequence>
<keyword evidence="6" id="KW-0808">Transferase</keyword>
<name>A0A7X9STX7_CLOBE</name>
<evidence type="ECO:0000313" key="6">
    <source>
        <dbReference type="EMBL" id="NMF07943.1"/>
    </source>
</evidence>
<dbReference type="RefSeq" id="WP_168983545.1">
    <property type="nucleotide sequence ID" value="NZ_JABAGD010000093.1"/>
</dbReference>
<dbReference type="InterPro" id="IPR015422">
    <property type="entry name" value="PyrdxlP-dep_Trfase_small"/>
</dbReference>
<dbReference type="InterPro" id="IPR015421">
    <property type="entry name" value="PyrdxlP-dep_Trfase_major"/>
</dbReference>
<gene>
    <name evidence="6" type="ORF">HF849_25050</name>
</gene>
<comment type="similarity">
    <text evidence="3">Belongs to the class-V pyridoxal-phosphate-dependent aminotransferase family.</text>
</comment>
<evidence type="ECO:0000256" key="2">
    <source>
        <dbReference type="ARBA" id="ARBA00022898"/>
    </source>
</evidence>
<dbReference type="EMBL" id="JABAGD010000093">
    <property type="protein sequence ID" value="NMF07943.1"/>
    <property type="molecule type" value="Genomic_DNA"/>
</dbReference>
<proteinExistence type="inferred from homology"/>
<dbReference type="Proteomes" id="UP000587880">
    <property type="component" value="Unassembled WGS sequence"/>
</dbReference>
<dbReference type="GO" id="GO:0008483">
    <property type="term" value="F:transaminase activity"/>
    <property type="evidence" value="ECO:0007669"/>
    <property type="project" value="UniProtKB-KW"/>
</dbReference>
<dbReference type="Pfam" id="PF00266">
    <property type="entry name" value="Aminotran_5"/>
    <property type="match status" value="1"/>
</dbReference>
<evidence type="ECO:0000259" key="5">
    <source>
        <dbReference type="Pfam" id="PF00266"/>
    </source>
</evidence>
<evidence type="ECO:0000313" key="7">
    <source>
        <dbReference type="Proteomes" id="UP000587880"/>
    </source>
</evidence>
<comment type="cofactor">
    <cofactor evidence="1 4">
        <name>pyridoxal 5'-phosphate</name>
        <dbReference type="ChEBI" id="CHEBI:597326"/>
    </cofactor>
</comment>
<keyword evidence="2" id="KW-0663">Pyridoxal phosphate</keyword>
<keyword evidence="6" id="KW-0032">Aminotransferase</keyword>
<reference evidence="6 7" key="1">
    <citation type="submission" date="2020-04" db="EMBL/GenBank/DDBJ databases">
        <authorList>
            <person name="Hitch T.C.A."/>
            <person name="Wylensek D."/>
            <person name="Clavel T."/>
        </authorList>
    </citation>
    <scope>NUCLEOTIDE SEQUENCE [LARGE SCALE GENOMIC DNA]</scope>
    <source>
        <strain evidence="6 7">WB01_NA02</strain>
    </source>
</reference>
<dbReference type="InterPro" id="IPR015424">
    <property type="entry name" value="PyrdxlP-dep_Trfase"/>
</dbReference>
<feature type="domain" description="Aminotransferase class V" evidence="5">
    <location>
        <begin position="28"/>
        <end position="424"/>
    </location>
</feature>
<dbReference type="PROSITE" id="PS00595">
    <property type="entry name" value="AA_TRANSFER_CLASS_5"/>
    <property type="match status" value="1"/>
</dbReference>
<dbReference type="InterPro" id="IPR000192">
    <property type="entry name" value="Aminotrans_V_dom"/>
</dbReference>
<evidence type="ECO:0000256" key="3">
    <source>
        <dbReference type="RuleBase" id="RU004075"/>
    </source>
</evidence>
<evidence type="ECO:0000256" key="1">
    <source>
        <dbReference type="ARBA" id="ARBA00001933"/>
    </source>
</evidence>
<dbReference type="PANTHER" id="PTHR43686:SF1">
    <property type="entry name" value="AMINOTRAN_5 DOMAIN-CONTAINING PROTEIN"/>
    <property type="match status" value="1"/>
</dbReference>
<dbReference type="AlphaFoldDB" id="A0A7X9STX7"/>